<evidence type="ECO:0000256" key="7">
    <source>
        <dbReference type="ARBA" id="ARBA00047899"/>
    </source>
</evidence>
<accession>A0ABY2GXV5</accession>
<evidence type="ECO:0000256" key="3">
    <source>
        <dbReference type="ARBA" id="ARBA00022679"/>
    </source>
</evidence>
<dbReference type="EMBL" id="PPTA01000010">
    <property type="protein sequence ID" value="TFB00803.1"/>
    <property type="molecule type" value="Genomic_DNA"/>
</dbReference>
<dbReference type="Gene3D" id="3.30.200.20">
    <property type="entry name" value="Phosphorylase Kinase, domain 1"/>
    <property type="match status" value="1"/>
</dbReference>
<evidence type="ECO:0000256" key="6">
    <source>
        <dbReference type="ARBA" id="ARBA00022840"/>
    </source>
</evidence>
<dbReference type="Proteomes" id="UP001642720">
    <property type="component" value="Unassembled WGS sequence"/>
</dbReference>
<dbReference type="Gene3D" id="1.10.510.10">
    <property type="entry name" value="Transferase(Phosphotransferase) domain 1"/>
    <property type="match status" value="1"/>
</dbReference>
<evidence type="ECO:0000256" key="5">
    <source>
        <dbReference type="ARBA" id="ARBA00022777"/>
    </source>
</evidence>
<dbReference type="GeneID" id="300579170"/>
<gene>
    <name evidence="10" type="ORF">CCMA1212_007553</name>
</gene>
<dbReference type="SUPFAM" id="SSF56112">
    <property type="entry name" value="Protein kinase-like (PK-like)"/>
    <property type="match status" value="1"/>
</dbReference>
<dbReference type="SMART" id="SM00220">
    <property type="entry name" value="S_TKc"/>
    <property type="match status" value="1"/>
</dbReference>
<evidence type="ECO:0000256" key="8">
    <source>
        <dbReference type="ARBA" id="ARBA00048679"/>
    </source>
</evidence>
<dbReference type="RefSeq" id="XP_073557004.1">
    <property type="nucleotide sequence ID" value="XM_073704720.1"/>
</dbReference>
<feature type="domain" description="Protein kinase" evidence="9">
    <location>
        <begin position="1"/>
        <end position="267"/>
    </location>
</feature>
<evidence type="ECO:0000256" key="1">
    <source>
        <dbReference type="ARBA" id="ARBA00012513"/>
    </source>
</evidence>
<organism evidence="10 11">
    <name type="scientific">Trichoderma ghanense</name>
    <dbReference type="NCBI Taxonomy" id="65468"/>
    <lineage>
        <taxon>Eukaryota</taxon>
        <taxon>Fungi</taxon>
        <taxon>Dikarya</taxon>
        <taxon>Ascomycota</taxon>
        <taxon>Pezizomycotina</taxon>
        <taxon>Sordariomycetes</taxon>
        <taxon>Hypocreomycetidae</taxon>
        <taxon>Hypocreales</taxon>
        <taxon>Hypocreaceae</taxon>
        <taxon>Trichoderma</taxon>
    </lineage>
</organism>
<dbReference type="InterPro" id="IPR011009">
    <property type="entry name" value="Kinase-like_dom_sf"/>
</dbReference>
<evidence type="ECO:0000256" key="2">
    <source>
        <dbReference type="ARBA" id="ARBA00022527"/>
    </source>
</evidence>
<dbReference type="PROSITE" id="PS50011">
    <property type="entry name" value="PROTEIN_KINASE_DOM"/>
    <property type="match status" value="1"/>
</dbReference>
<proteinExistence type="predicted"/>
<sequence length="268" mass="31042">MQQGSEKYADIFKAFRVRGFKACIIRPAKEVGRSGVEQEIKILRCLKGGPNILELENIIRDNQMGTPSLVFECVENIDFRPLYPTFGNEDAGYYMRELLNIMHRNVRPHNIMIDHSRRKEYAEVYVPGSRYSVRVGQGFAKAPELLLQHEEYDCSLDMWNAGVIFCLIIFRKEPFFHGASSFDFLQMIASVLGSKGLLNSVKKYDIETTPDDVDAIPYFEKRDWRSFVDERNEQLSSHEAVDLVNKLLQWDHKQRLTVTEALNHPNFS</sequence>
<dbReference type="InterPro" id="IPR000719">
    <property type="entry name" value="Prot_kinase_dom"/>
</dbReference>
<keyword evidence="2" id="KW-0723">Serine/threonine-protein kinase</keyword>
<dbReference type="InterPro" id="IPR045216">
    <property type="entry name" value="CK2_alpha"/>
</dbReference>
<evidence type="ECO:0000313" key="11">
    <source>
        <dbReference type="Proteomes" id="UP001642720"/>
    </source>
</evidence>
<evidence type="ECO:0000256" key="4">
    <source>
        <dbReference type="ARBA" id="ARBA00022741"/>
    </source>
</evidence>
<comment type="catalytic activity">
    <reaction evidence="8">
        <text>L-seryl-[protein] + ATP = O-phospho-L-seryl-[protein] + ADP + H(+)</text>
        <dbReference type="Rhea" id="RHEA:17989"/>
        <dbReference type="Rhea" id="RHEA-COMP:9863"/>
        <dbReference type="Rhea" id="RHEA-COMP:11604"/>
        <dbReference type="ChEBI" id="CHEBI:15378"/>
        <dbReference type="ChEBI" id="CHEBI:29999"/>
        <dbReference type="ChEBI" id="CHEBI:30616"/>
        <dbReference type="ChEBI" id="CHEBI:83421"/>
        <dbReference type="ChEBI" id="CHEBI:456216"/>
        <dbReference type="EC" id="2.7.11.1"/>
    </reaction>
</comment>
<dbReference type="PANTHER" id="PTHR24054">
    <property type="entry name" value="CASEIN KINASE II SUBUNIT ALPHA"/>
    <property type="match status" value="1"/>
</dbReference>
<keyword evidence="3" id="KW-0808">Transferase</keyword>
<evidence type="ECO:0000259" key="9">
    <source>
        <dbReference type="PROSITE" id="PS50011"/>
    </source>
</evidence>
<dbReference type="PANTHER" id="PTHR24054:SF0">
    <property type="entry name" value="CASEIN KINASE II SUBUNIT ALPHA"/>
    <property type="match status" value="1"/>
</dbReference>
<dbReference type="Pfam" id="PF00069">
    <property type="entry name" value="Pkinase"/>
    <property type="match status" value="1"/>
</dbReference>
<keyword evidence="6" id="KW-0067">ATP-binding</keyword>
<protein>
    <recommendedName>
        <fullName evidence="1">non-specific serine/threonine protein kinase</fullName>
        <ecNumber evidence="1">2.7.11.1</ecNumber>
    </recommendedName>
</protein>
<name>A0ABY2GXV5_9HYPO</name>
<comment type="catalytic activity">
    <reaction evidence="7">
        <text>L-threonyl-[protein] + ATP = O-phospho-L-threonyl-[protein] + ADP + H(+)</text>
        <dbReference type="Rhea" id="RHEA:46608"/>
        <dbReference type="Rhea" id="RHEA-COMP:11060"/>
        <dbReference type="Rhea" id="RHEA-COMP:11605"/>
        <dbReference type="ChEBI" id="CHEBI:15378"/>
        <dbReference type="ChEBI" id="CHEBI:30013"/>
        <dbReference type="ChEBI" id="CHEBI:30616"/>
        <dbReference type="ChEBI" id="CHEBI:61977"/>
        <dbReference type="ChEBI" id="CHEBI:456216"/>
        <dbReference type="EC" id="2.7.11.1"/>
    </reaction>
</comment>
<reference evidence="10 11" key="1">
    <citation type="submission" date="2018-01" db="EMBL/GenBank/DDBJ databases">
        <title>Genome characterization of the sugarcane-associated fungus Trichoderma ghanense CCMA-1212 and their application in lignocelulose bioconversion.</title>
        <authorList>
            <person name="Steindorff A.S."/>
            <person name="Mendes T.D."/>
            <person name="Vilela E.S.D."/>
            <person name="Rodrigues D.S."/>
            <person name="Formighieri E.F."/>
            <person name="Melo I.S."/>
            <person name="Favaro L.C.L."/>
        </authorList>
    </citation>
    <scope>NUCLEOTIDE SEQUENCE [LARGE SCALE GENOMIC DNA]</scope>
    <source>
        <strain evidence="10 11">CCMA-1212</strain>
    </source>
</reference>
<keyword evidence="5 10" id="KW-0418">Kinase</keyword>
<keyword evidence="4" id="KW-0547">Nucleotide-binding</keyword>
<dbReference type="EC" id="2.7.11.1" evidence="1"/>
<comment type="caution">
    <text evidence="10">The sequence shown here is derived from an EMBL/GenBank/DDBJ whole genome shotgun (WGS) entry which is preliminary data.</text>
</comment>
<evidence type="ECO:0000313" key="10">
    <source>
        <dbReference type="EMBL" id="TFB00803.1"/>
    </source>
</evidence>
<dbReference type="GO" id="GO:0016301">
    <property type="term" value="F:kinase activity"/>
    <property type="evidence" value="ECO:0007669"/>
    <property type="project" value="UniProtKB-KW"/>
</dbReference>
<keyword evidence="11" id="KW-1185">Reference proteome</keyword>